<proteinExistence type="predicted"/>
<organism evidence="2 3">
    <name type="scientific">Kineosporia succinea</name>
    <dbReference type="NCBI Taxonomy" id="84632"/>
    <lineage>
        <taxon>Bacteria</taxon>
        <taxon>Bacillati</taxon>
        <taxon>Actinomycetota</taxon>
        <taxon>Actinomycetes</taxon>
        <taxon>Kineosporiales</taxon>
        <taxon>Kineosporiaceae</taxon>
        <taxon>Kineosporia</taxon>
    </lineage>
</organism>
<dbReference type="PANTHER" id="PTHR43433:SF5">
    <property type="entry name" value="AB HYDROLASE-1 DOMAIN-CONTAINING PROTEIN"/>
    <property type="match status" value="1"/>
</dbReference>
<reference evidence="2 3" key="1">
    <citation type="submission" date="2023-07" db="EMBL/GenBank/DDBJ databases">
        <title>Sequencing the genomes of 1000 actinobacteria strains.</title>
        <authorList>
            <person name="Klenk H.-P."/>
        </authorList>
    </citation>
    <scope>NUCLEOTIDE SEQUENCE [LARGE SCALE GENOMIC DNA]</scope>
    <source>
        <strain evidence="2 3">DSM 44388</strain>
    </source>
</reference>
<dbReference type="InterPro" id="IPR050471">
    <property type="entry name" value="AB_hydrolase"/>
</dbReference>
<dbReference type="EMBL" id="JAUSQZ010000001">
    <property type="protein sequence ID" value="MDP9829670.1"/>
    <property type="molecule type" value="Genomic_DNA"/>
</dbReference>
<accession>A0ABT9PCH6</accession>
<evidence type="ECO:0000259" key="1">
    <source>
        <dbReference type="Pfam" id="PF12697"/>
    </source>
</evidence>
<dbReference type="Pfam" id="PF12697">
    <property type="entry name" value="Abhydrolase_6"/>
    <property type="match status" value="1"/>
</dbReference>
<gene>
    <name evidence="2" type="ORF">J2S57_005419</name>
</gene>
<comment type="caution">
    <text evidence="2">The sequence shown here is derived from an EMBL/GenBank/DDBJ whole genome shotgun (WGS) entry which is preliminary data.</text>
</comment>
<evidence type="ECO:0000313" key="3">
    <source>
        <dbReference type="Proteomes" id="UP001235712"/>
    </source>
</evidence>
<dbReference type="Gene3D" id="3.40.50.1820">
    <property type="entry name" value="alpha/beta hydrolase"/>
    <property type="match status" value="1"/>
</dbReference>
<dbReference type="RefSeq" id="WP_307248060.1">
    <property type="nucleotide sequence ID" value="NZ_JAUSQZ010000001.1"/>
</dbReference>
<dbReference type="InterPro" id="IPR000073">
    <property type="entry name" value="AB_hydrolase_1"/>
</dbReference>
<name>A0ABT9PCH6_9ACTN</name>
<protein>
    <submittedName>
        <fullName evidence="2">Pimeloyl-ACP methyl ester carboxylesterase</fullName>
    </submittedName>
</protein>
<keyword evidence="3" id="KW-1185">Reference proteome</keyword>
<sequence>MTTDKESYDGRVIHLDDDFDQLEGRVVEKVTSRDGTRIAFERIGSGPPVVVVGAGLNDRVMFTPLATSMASEFTVVNYDRRGRGDSDLGDLDTWSIEAEIDDLKAVLGAVGEPAHVFGNCTGGVISVLAAARGVPMRKLAVYEPPYWSWRTSENDLDHLRELVDQDDRTEIVTVFARDIASFVKPENIEAFKSHPAWAAFESMAPSAYYDALIGCRHLEIPYEEVRRITVPTLVMSGTIGVKEIHEACARLVEEIPTAELLVREGFDHLFDQVAWAPNLMEFFAG</sequence>
<dbReference type="InterPro" id="IPR029058">
    <property type="entry name" value="AB_hydrolase_fold"/>
</dbReference>
<evidence type="ECO:0000313" key="2">
    <source>
        <dbReference type="EMBL" id="MDP9829670.1"/>
    </source>
</evidence>
<dbReference type="Proteomes" id="UP001235712">
    <property type="component" value="Unassembled WGS sequence"/>
</dbReference>
<dbReference type="SUPFAM" id="SSF53474">
    <property type="entry name" value="alpha/beta-Hydrolases"/>
    <property type="match status" value="1"/>
</dbReference>
<dbReference type="PANTHER" id="PTHR43433">
    <property type="entry name" value="HYDROLASE, ALPHA/BETA FOLD FAMILY PROTEIN"/>
    <property type="match status" value="1"/>
</dbReference>
<feature type="domain" description="AB hydrolase-1" evidence="1">
    <location>
        <begin position="49"/>
        <end position="263"/>
    </location>
</feature>